<dbReference type="Proteomes" id="UP000184147">
    <property type="component" value="Unassembled WGS sequence"/>
</dbReference>
<dbReference type="STRING" id="1124188.SAMN05444377_11634"/>
<dbReference type="Gene3D" id="3.90.1640.10">
    <property type="entry name" value="inorganic pyrophosphatase (n-terminal core)"/>
    <property type="match status" value="1"/>
</dbReference>
<dbReference type="AlphaFoldDB" id="A0A1M5DSU0"/>
<dbReference type="InterPro" id="IPR003156">
    <property type="entry name" value="DHHA1_dom"/>
</dbReference>
<dbReference type="GO" id="GO:0003676">
    <property type="term" value="F:nucleic acid binding"/>
    <property type="evidence" value="ECO:0007669"/>
    <property type="project" value="InterPro"/>
</dbReference>
<feature type="domain" description="DHHA1" evidence="2">
    <location>
        <begin position="267"/>
        <end position="346"/>
    </location>
</feature>
<dbReference type="Pfam" id="PF02272">
    <property type="entry name" value="DHHA1"/>
    <property type="match status" value="1"/>
</dbReference>
<dbReference type="InterPro" id="IPR038763">
    <property type="entry name" value="DHH_sf"/>
</dbReference>
<dbReference type="Pfam" id="PF01368">
    <property type="entry name" value="DHH"/>
    <property type="match status" value="1"/>
</dbReference>
<protein>
    <submittedName>
        <fullName evidence="3">Phosphoesterase RecJ domain-containing protein</fullName>
    </submittedName>
</protein>
<dbReference type="InterPro" id="IPR051319">
    <property type="entry name" value="Oligoribo/pAp-PDE_c-di-AMP_PDE"/>
</dbReference>
<dbReference type="InterPro" id="IPR001667">
    <property type="entry name" value="DDH_dom"/>
</dbReference>
<evidence type="ECO:0000313" key="3">
    <source>
        <dbReference type="EMBL" id="SHF70020.1"/>
    </source>
</evidence>
<dbReference type="PANTHER" id="PTHR47618">
    <property type="entry name" value="BIFUNCTIONAL OLIGORIBONUCLEASE AND PAP PHOSPHATASE NRNA"/>
    <property type="match status" value="1"/>
</dbReference>
<evidence type="ECO:0000259" key="1">
    <source>
        <dbReference type="Pfam" id="PF01368"/>
    </source>
</evidence>
<dbReference type="PANTHER" id="PTHR47618:SF1">
    <property type="entry name" value="BIFUNCTIONAL OLIGORIBONUCLEASE AND PAP PHOSPHATASE NRNA"/>
    <property type="match status" value="1"/>
</dbReference>
<name>A0A1M5DSU0_9FLAO</name>
<reference evidence="3 4" key="1">
    <citation type="submission" date="2016-11" db="EMBL/GenBank/DDBJ databases">
        <authorList>
            <person name="Jaros S."/>
            <person name="Januszkiewicz K."/>
            <person name="Wedrychowicz H."/>
        </authorList>
    </citation>
    <scope>NUCLEOTIDE SEQUENCE [LARGE SCALE GENOMIC DNA]</scope>
    <source>
        <strain evidence="3 4">DSM 25660</strain>
    </source>
</reference>
<dbReference type="EMBL" id="FQVQ01000016">
    <property type="protein sequence ID" value="SHF70020.1"/>
    <property type="molecule type" value="Genomic_DNA"/>
</dbReference>
<accession>A0A1M5DSU0</accession>
<sequence>MTETPSWISQILVPSQAMNTNDYLALRSVLATSQTIAIIPHRNPDGDAMGSTLGLAHALQQGGHTVKVVSPNDFPDFLKWLPGAEEVAIFEHDRPRWSAFLKEQSLVFTLDFNALHRTGDMEQVLKTLPVPMVMIDHHERPDPYAKFTFSDTRYGSTCEMVYHFLHQLGESQWINKTVATCLYTGIMTDSGQFRFPKTTGETHRIVAEFIDLGVPNTEIPTLLYDNNSYDRLQLLGRALQNLKVFPEYKASYATLSQEELDTFHYVKGDTEGIVNYGLSIKGIQLTALFIEHRDEGLIKISFRSQGPFDVNQFARDHFQGGGHQNAAGGKSYDTLEATVARFEKLIHQYHP</sequence>
<organism evidence="3 4">
    <name type="scientific">Flavobacterium fontis</name>
    <dbReference type="NCBI Taxonomy" id="1124188"/>
    <lineage>
        <taxon>Bacteria</taxon>
        <taxon>Pseudomonadati</taxon>
        <taxon>Bacteroidota</taxon>
        <taxon>Flavobacteriia</taxon>
        <taxon>Flavobacteriales</taxon>
        <taxon>Flavobacteriaceae</taxon>
        <taxon>Flavobacterium</taxon>
    </lineage>
</organism>
<gene>
    <name evidence="3" type="ORF">SAMN05444377_11634</name>
</gene>
<dbReference type="Gene3D" id="3.10.310.30">
    <property type="match status" value="1"/>
</dbReference>
<keyword evidence="4" id="KW-1185">Reference proteome</keyword>
<dbReference type="SUPFAM" id="SSF64182">
    <property type="entry name" value="DHH phosphoesterases"/>
    <property type="match status" value="1"/>
</dbReference>
<evidence type="ECO:0000259" key="2">
    <source>
        <dbReference type="Pfam" id="PF02272"/>
    </source>
</evidence>
<feature type="domain" description="DDH" evidence="1">
    <location>
        <begin position="36"/>
        <end position="186"/>
    </location>
</feature>
<proteinExistence type="predicted"/>
<evidence type="ECO:0000313" key="4">
    <source>
        <dbReference type="Proteomes" id="UP000184147"/>
    </source>
</evidence>